<dbReference type="OrthoDB" id="611935at2759"/>
<dbReference type="EMBL" id="RWGY01000011">
    <property type="protein sequence ID" value="TVU31886.1"/>
    <property type="molecule type" value="Genomic_DNA"/>
</dbReference>
<feature type="compositionally biased region" description="Polar residues" evidence="1">
    <location>
        <begin position="126"/>
        <end position="135"/>
    </location>
</feature>
<comment type="caution">
    <text evidence="2">The sequence shown here is derived from an EMBL/GenBank/DDBJ whole genome shotgun (WGS) entry which is preliminary data.</text>
</comment>
<feature type="compositionally biased region" description="Low complexity" evidence="1">
    <location>
        <begin position="669"/>
        <end position="688"/>
    </location>
</feature>
<accession>A0A5J9V7H6</accession>
<gene>
    <name evidence="2" type="ORF">EJB05_23591</name>
</gene>
<protein>
    <submittedName>
        <fullName evidence="2">Uncharacterized protein</fullName>
    </submittedName>
</protein>
<sequence>MLPYTAGEHRCSPPPRGAFASSLSPSAAPFPAADPAGPGRDLPTAPSVYAAAAAGDWGNASWIEPPVSYMAPVAASTATAPGYRGEPPHSTPYGIYSRIHFSDFPGLHPSISESSNLPSEKHPGTCQENSEALSNGAGQSFFHPQQDSVVSKFLGHSGAEDSGPYPPRQDLNQYPFGSSYDKYMTQLSSCSTDTQPHILSTRYVNPSEMGKRTGPVLNATTGESSFSSSSYMNPCRINLDYFDCVWNEQKDAGYKTTDKQYGKWSNSLDDMAAVGNYPLNSCVEIRAERLGNERPMEESSELKLDLGNFSSKFSSEMGFFQPREISSELPEVNNTSVDSPCWKGTPATYLSSFSIMENKDGPHTATGTVGYNSCYQSQKVPDLKFGYPAQFPECQEASGSENDLSKMFKLPMRFENSNNHVPPPIRVHDDASHASYLLNIQHARTQESNDPGRESKNVITSSQQESSCPGSKVKLLDQLSGSHTGSITEVISKKASSPIATSPRLHVDNLTSGSAHGNSSAAVEKEEATQKRGEDPSQCYPGAGGNVLNISSDSSSSTRAIFLKLMHNLSVVLLSTCKDGSVFQENEEEILQSVIQNLAAASSKRSKVLTALPDDKMLDDTKVSEASVYKNLWIEAEASACKLKYELQLARMNLATMKGHNNTLKAPYSSEGSKGSNSSMASSSKQQNLGEVSTQRQGGDSGNGQSPIVNRSTVYGVDDDVLARLKVLQSRTDNVCSFGELDCEGQQEASKKPYGVEDAVMARMQVLKSRPDNVTFFSQQSNPDASTNKAEDAVMDRLRILESRPNNVTFLGQGSSKHEVDAGTNKENVVDDAVIARLRILKSRPDNVTSMCGVSKEHEEACDDQMKRDGIEVMSSGLTVNVKQIAKFVQSFDLANRLERNDSTSGLDFVDGACARENNKASGSADVASPKRCEATPEETSNKGEVQGEDSLGGNQAWPQAAGDSNVCAEVSAPVQQHGSSPSEWEHVLKENFFHPGK</sequence>
<feature type="region of interest" description="Disordered" evidence="1">
    <location>
        <begin position="919"/>
        <end position="967"/>
    </location>
</feature>
<dbReference type="Proteomes" id="UP000324897">
    <property type="component" value="Chromosome 1"/>
</dbReference>
<dbReference type="Gramene" id="TVU31886">
    <property type="protein sequence ID" value="TVU31886"/>
    <property type="gene ID" value="EJB05_23591"/>
</dbReference>
<dbReference type="PANTHER" id="PTHR34361:SF10">
    <property type="entry name" value="EXPRESSED PROTEIN"/>
    <property type="match status" value="1"/>
</dbReference>
<dbReference type="AlphaFoldDB" id="A0A5J9V7H6"/>
<organism evidence="2 3">
    <name type="scientific">Eragrostis curvula</name>
    <name type="common">weeping love grass</name>
    <dbReference type="NCBI Taxonomy" id="38414"/>
    <lineage>
        <taxon>Eukaryota</taxon>
        <taxon>Viridiplantae</taxon>
        <taxon>Streptophyta</taxon>
        <taxon>Embryophyta</taxon>
        <taxon>Tracheophyta</taxon>
        <taxon>Spermatophyta</taxon>
        <taxon>Magnoliopsida</taxon>
        <taxon>Liliopsida</taxon>
        <taxon>Poales</taxon>
        <taxon>Poaceae</taxon>
        <taxon>PACMAD clade</taxon>
        <taxon>Chloridoideae</taxon>
        <taxon>Eragrostideae</taxon>
        <taxon>Eragrostidinae</taxon>
        <taxon>Eragrostis</taxon>
    </lineage>
</organism>
<feature type="compositionally biased region" description="Basic and acidic residues" evidence="1">
    <location>
        <begin position="523"/>
        <end position="535"/>
    </location>
</feature>
<evidence type="ECO:0000256" key="1">
    <source>
        <dbReference type="SAM" id="MobiDB-lite"/>
    </source>
</evidence>
<feature type="region of interest" description="Disordered" evidence="1">
    <location>
        <begin position="444"/>
        <end position="471"/>
    </location>
</feature>
<feature type="region of interest" description="Disordered" evidence="1">
    <location>
        <begin position="661"/>
        <end position="711"/>
    </location>
</feature>
<feature type="compositionally biased region" description="Basic and acidic residues" evidence="1">
    <location>
        <begin position="444"/>
        <end position="456"/>
    </location>
</feature>
<proteinExistence type="predicted"/>
<name>A0A5J9V7H6_9POAL</name>
<keyword evidence="3" id="KW-1185">Reference proteome</keyword>
<feature type="region of interest" description="Disordered" evidence="1">
    <location>
        <begin position="1"/>
        <end position="41"/>
    </location>
</feature>
<feature type="compositionally biased region" description="Polar residues" evidence="1">
    <location>
        <begin position="689"/>
        <end position="711"/>
    </location>
</feature>
<dbReference type="PANTHER" id="PTHR34361">
    <property type="entry name" value="OS08G0157800 PROTEIN"/>
    <property type="match status" value="1"/>
</dbReference>
<feature type="compositionally biased region" description="Low complexity" evidence="1">
    <location>
        <begin position="18"/>
        <end position="41"/>
    </location>
</feature>
<reference evidence="2 3" key="1">
    <citation type="journal article" date="2019" name="Sci. Rep.">
        <title>A high-quality genome of Eragrostis curvula grass provides insights into Poaceae evolution and supports new strategies to enhance forage quality.</title>
        <authorList>
            <person name="Carballo J."/>
            <person name="Santos B.A.C.M."/>
            <person name="Zappacosta D."/>
            <person name="Garbus I."/>
            <person name="Selva J.P."/>
            <person name="Gallo C.A."/>
            <person name="Diaz A."/>
            <person name="Albertini E."/>
            <person name="Caccamo M."/>
            <person name="Echenique V."/>
        </authorList>
    </citation>
    <scope>NUCLEOTIDE SEQUENCE [LARGE SCALE GENOMIC DNA]</scope>
    <source>
        <strain evidence="3">cv. Victoria</strain>
        <tissue evidence="2">Leaf</tissue>
    </source>
</reference>
<feature type="compositionally biased region" description="Polar residues" evidence="1">
    <location>
        <begin position="509"/>
        <end position="521"/>
    </location>
</feature>
<feature type="region of interest" description="Disordered" evidence="1">
    <location>
        <begin position="493"/>
        <end position="540"/>
    </location>
</feature>
<evidence type="ECO:0000313" key="2">
    <source>
        <dbReference type="EMBL" id="TVU31886.1"/>
    </source>
</evidence>
<feature type="compositionally biased region" description="Polar residues" evidence="1">
    <location>
        <begin position="457"/>
        <end position="469"/>
    </location>
</feature>
<feature type="region of interest" description="Disordered" evidence="1">
    <location>
        <begin position="109"/>
        <end position="135"/>
    </location>
</feature>
<evidence type="ECO:0000313" key="3">
    <source>
        <dbReference type="Proteomes" id="UP000324897"/>
    </source>
</evidence>